<name>A0A388TEA4_TERA1</name>
<dbReference type="Proteomes" id="UP000269352">
    <property type="component" value="Unassembled WGS sequence"/>
</dbReference>
<comment type="caution">
    <text evidence="1">The sequence shown here is derived from an EMBL/GenBank/DDBJ whole genome shotgun (WGS) entry which is preliminary data.</text>
</comment>
<reference evidence="1 2" key="1">
    <citation type="journal article" date="2019" name="ISME J.">
        <title>Genome analyses of uncultured TG2/ZB3 bacteria in 'Margulisbacteria' specifically attached to ectosymbiotic spirochetes of protists in the termite gut.</title>
        <authorList>
            <person name="Utami Y.D."/>
            <person name="Kuwahara H."/>
            <person name="Igai K."/>
            <person name="Murakami T."/>
            <person name="Sugaya K."/>
            <person name="Morikawa T."/>
            <person name="Nagura Y."/>
            <person name="Yuki M."/>
            <person name="Deevong P."/>
            <person name="Inoue T."/>
            <person name="Kihara K."/>
            <person name="Lo N."/>
            <person name="Yamada A."/>
            <person name="Ohkuma M."/>
            <person name="Hongoh Y."/>
        </authorList>
    </citation>
    <scope>NUCLEOTIDE SEQUENCE [LARGE SCALE GENOMIC DNA]</scope>
    <source>
        <strain evidence="1">NkOx7-01</strain>
    </source>
</reference>
<organism evidence="1 2">
    <name type="scientific">Termititenax aidoneus</name>
    <dbReference type="NCBI Taxonomy" id="2218524"/>
    <lineage>
        <taxon>Bacteria</taxon>
        <taxon>Bacillati</taxon>
        <taxon>Candidatus Margulisiibacteriota</taxon>
        <taxon>Candidatus Termititenacia</taxon>
        <taxon>Candidatus Termititenacales</taxon>
        <taxon>Candidatus Termititenacaceae</taxon>
        <taxon>Candidatus Termititenax</taxon>
    </lineage>
</organism>
<gene>
    <name evidence="1" type="ORF">NO1_1940</name>
</gene>
<protein>
    <submittedName>
        <fullName evidence="1">Uncharacterized protein</fullName>
    </submittedName>
</protein>
<dbReference type="EMBL" id="BGZN01000093">
    <property type="protein sequence ID" value="GBR74833.1"/>
    <property type="molecule type" value="Genomic_DNA"/>
</dbReference>
<dbReference type="AlphaFoldDB" id="A0A388TEA4"/>
<evidence type="ECO:0000313" key="2">
    <source>
        <dbReference type="Proteomes" id="UP000269352"/>
    </source>
</evidence>
<sequence>MKKNKTGEAERKRVAELCFDGVKGRVCKLRGIKAAALWEKQQSTVKDEWLVFADWHIAKLKKAQVKTAKRIMFANSNGKRLVICDLHGCPSRTCNKSNCCNNFVAEAKKIIKENKS</sequence>
<keyword evidence="2" id="KW-1185">Reference proteome</keyword>
<evidence type="ECO:0000313" key="1">
    <source>
        <dbReference type="EMBL" id="GBR74833.1"/>
    </source>
</evidence>
<proteinExistence type="predicted"/>
<accession>A0A388TEA4</accession>